<dbReference type="KEGG" id="fsl:EJO69_02925"/>
<dbReference type="Proteomes" id="UP000270021">
    <property type="component" value="Chromosome"/>
</dbReference>
<keyword evidence="3" id="KW-1185">Reference proteome</keyword>
<accession>A0A3Q8WSM2</accession>
<sequence>MSRLLPSALALSRIVAQSAGTAPQPDGLQLGHPGSDPKRPVIVLVAMDHSYSVTGLGGADPIGRRFEELTRAIRHVARHSKRGTHLGLLSFDQPSSGDVRPGAVGSTEHRKVLERNLRVPLDARGSSSLGPSLAVAEEVARNNPTAEVWFVPISDFALTDADLPDIYERLSSFPGHVLAVVLGHLAPAELAGPRLSVCEVTTQSPPGTVALALYAALTAGRRNADRSAIGTVVRASTSESVAKTTTRISFPKHTASPQERGVLPPVLPPDRTIANYSPLAHNQYPARPPAASMRRSNTSSAQQKGMK</sequence>
<dbReference type="OrthoDB" id="4728166at2"/>
<gene>
    <name evidence="2" type="ORF">EJO69_02925</name>
</gene>
<evidence type="ECO:0008006" key="4">
    <source>
        <dbReference type="Google" id="ProtNLM"/>
    </source>
</evidence>
<feature type="compositionally biased region" description="Polar residues" evidence="1">
    <location>
        <begin position="294"/>
        <end position="307"/>
    </location>
</feature>
<evidence type="ECO:0000313" key="3">
    <source>
        <dbReference type="Proteomes" id="UP000270021"/>
    </source>
</evidence>
<dbReference type="AlphaFoldDB" id="A0A3Q8WSM2"/>
<name>A0A3Q8WSM2_9ACTO</name>
<dbReference type="EMBL" id="CP034438">
    <property type="protein sequence ID" value="AZN29376.1"/>
    <property type="molecule type" value="Genomic_DNA"/>
</dbReference>
<evidence type="ECO:0000313" key="2">
    <source>
        <dbReference type="EMBL" id="AZN29376.1"/>
    </source>
</evidence>
<evidence type="ECO:0000256" key="1">
    <source>
        <dbReference type="SAM" id="MobiDB-lite"/>
    </source>
</evidence>
<protein>
    <recommendedName>
        <fullName evidence="4">VWA domain-containing protein</fullName>
    </recommendedName>
</protein>
<feature type="region of interest" description="Disordered" evidence="1">
    <location>
        <begin position="251"/>
        <end position="307"/>
    </location>
</feature>
<reference evidence="2 3" key="1">
    <citation type="submission" date="2018-12" db="EMBL/GenBank/DDBJ databases">
        <title>Complete genome sequence of Flaviflexus salsibiostraticola KCTC 33148.</title>
        <authorList>
            <person name="Bae J.-W."/>
        </authorList>
    </citation>
    <scope>NUCLEOTIDE SEQUENCE [LARGE SCALE GENOMIC DNA]</scope>
    <source>
        <strain evidence="2 3">KCTC 33148</strain>
    </source>
</reference>
<dbReference type="Gene3D" id="3.40.50.410">
    <property type="entry name" value="von Willebrand factor, type A domain"/>
    <property type="match status" value="1"/>
</dbReference>
<dbReference type="InterPro" id="IPR036465">
    <property type="entry name" value="vWFA_dom_sf"/>
</dbReference>
<proteinExistence type="predicted"/>
<organism evidence="2 3">
    <name type="scientific">Flaviflexus salsibiostraticola</name>
    <dbReference type="NCBI Taxonomy" id="1282737"/>
    <lineage>
        <taxon>Bacteria</taxon>
        <taxon>Bacillati</taxon>
        <taxon>Actinomycetota</taxon>
        <taxon>Actinomycetes</taxon>
        <taxon>Actinomycetales</taxon>
        <taxon>Actinomycetaceae</taxon>
        <taxon>Flaviflexus</taxon>
    </lineage>
</organism>
<dbReference type="RefSeq" id="WP_126039013.1">
    <property type="nucleotide sequence ID" value="NZ_CP034438.1"/>
</dbReference>